<evidence type="ECO:0000313" key="3">
    <source>
        <dbReference type="Proteomes" id="UP001176941"/>
    </source>
</evidence>
<dbReference type="Proteomes" id="UP001176941">
    <property type="component" value="Chromosome 25"/>
</dbReference>
<organism evidence="2 3">
    <name type="scientific">Rangifer tarandus platyrhynchus</name>
    <name type="common">Svalbard reindeer</name>
    <dbReference type="NCBI Taxonomy" id="3082113"/>
    <lineage>
        <taxon>Eukaryota</taxon>
        <taxon>Metazoa</taxon>
        <taxon>Chordata</taxon>
        <taxon>Craniata</taxon>
        <taxon>Vertebrata</taxon>
        <taxon>Euteleostomi</taxon>
        <taxon>Mammalia</taxon>
        <taxon>Eutheria</taxon>
        <taxon>Laurasiatheria</taxon>
        <taxon>Artiodactyla</taxon>
        <taxon>Ruminantia</taxon>
        <taxon>Pecora</taxon>
        <taxon>Cervidae</taxon>
        <taxon>Odocoileinae</taxon>
        <taxon>Rangifer</taxon>
    </lineage>
</organism>
<accession>A0ABN8YWA9</accession>
<feature type="compositionally biased region" description="Basic residues" evidence="1">
    <location>
        <begin position="231"/>
        <end position="240"/>
    </location>
</feature>
<feature type="region of interest" description="Disordered" evidence="1">
    <location>
        <begin position="199"/>
        <end position="254"/>
    </location>
</feature>
<name>A0ABN8YWA9_RANTA</name>
<evidence type="ECO:0000313" key="2">
    <source>
        <dbReference type="EMBL" id="CAI9165759.1"/>
    </source>
</evidence>
<protein>
    <submittedName>
        <fullName evidence="2">Uncharacterized protein</fullName>
    </submittedName>
</protein>
<evidence type="ECO:0000256" key="1">
    <source>
        <dbReference type="SAM" id="MobiDB-lite"/>
    </source>
</evidence>
<proteinExistence type="predicted"/>
<reference evidence="2" key="1">
    <citation type="submission" date="2023-04" db="EMBL/GenBank/DDBJ databases">
        <authorList>
            <consortium name="ELIXIR-Norway"/>
        </authorList>
    </citation>
    <scope>NUCLEOTIDE SEQUENCE [LARGE SCALE GENOMIC DNA]</scope>
</reference>
<keyword evidence="3" id="KW-1185">Reference proteome</keyword>
<dbReference type="EMBL" id="OX459961">
    <property type="protein sequence ID" value="CAI9165759.1"/>
    <property type="molecule type" value="Genomic_DNA"/>
</dbReference>
<sequence length="254" mass="27043">MRSEPGPGGGPAETRQILSTLSVGVLVHPYKRPPSPLTPSRPPGEDTLLLSCHGCFPTKQNRSPIQRKAQSHCGGFLRERREETFKVPTLYPPTSPRVLSVVSGECASSRLCPPVLSHSPLAFLRVEALTFRVLMHQQASICLPSSSIPSEAMEGLSAHLQKLSGRGVLSPGKPSALLLLRPGAVEGAVLAEGARGWAGGRGREGAVRACPRPPAPRRQRLPSLQPPGRAHAARTARHPSRLTPFLPGLPSLSP</sequence>
<gene>
    <name evidence="2" type="ORF">MRATA1EN1_LOCUS14721</name>
</gene>